<evidence type="ECO:0000313" key="3">
    <source>
        <dbReference type="EMBL" id="KAF8395486.1"/>
    </source>
</evidence>
<dbReference type="EMBL" id="JABCRI010000013">
    <property type="protein sequence ID" value="KAF8395486.1"/>
    <property type="molecule type" value="Genomic_DNA"/>
</dbReference>
<keyword evidence="4" id="KW-1185">Reference proteome</keyword>
<dbReference type="Proteomes" id="UP000655225">
    <property type="component" value="Unassembled WGS sequence"/>
</dbReference>
<proteinExistence type="predicted"/>
<gene>
    <name evidence="3" type="ORF">HHK36_019432</name>
</gene>
<dbReference type="PANTHER" id="PTHR46929:SF33">
    <property type="entry name" value="L10-INTERACTING MYB DOMAIN-CONTAINING PROTEIN-LIKE ISOFORM X1"/>
    <property type="match status" value="1"/>
</dbReference>
<organism evidence="3 4">
    <name type="scientific">Tetracentron sinense</name>
    <name type="common">Spur-leaf</name>
    <dbReference type="NCBI Taxonomy" id="13715"/>
    <lineage>
        <taxon>Eukaryota</taxon>
        <taxon>Viridiplantae</taxon>
        <taxon>Streptophyta</taxon>
        <taxon>Embryophyta</taxon>
        <taxon>Tracheophyta</taxon>
        <taxon>Spermatophyta</taxon>
        <taxon>Magnoliopsida</taxon>
        <taxon>Trochodendrales</taxon>
        <taxon>Trochodendraceae</taxon>
        <taxon>Tetracentron</taxon>
    </lineage>
</organism>
<name>A0A834YZ70_TETSI</name>
<dbReference type="OrthoDB" id="1848055at2759"/>
<evidence type="ECO:0000256" key="1">
    <source>
        <dbReference type="SAM" id="MobiDB-lite"/>
    </source>
</evidence>
<dbReference type="PANTHER" id="PTHR46929">
    <property type="entry name" value="EXPRESSED PROTEIN"/>
    <property type="match status" value="1"/>
</dbReference>
<feature type="compositionally biased region" description="Polar residues" evidence="1">
    <location>
        <begin position="159"/>
        <end position="171"/>
    </location>
</feature>
<evidence type="ECO:0000313" key="4">
    <source>
        <dbReference type="Proteomes" id="UP000655225"/>
    </source>
</evidence>
<feature type="domain" description="Myb/SANT-like" evidence="2">
    <location>
        <begin position="15"/>
        <end position="109"/>
    </location>
</feature>
<reference evidence="3 4" key="1">
    <citation type="submission" date="2020-04" db="EMBL/GenBank/DDBJ databases">
        <title>Plant Genome Project.</title>
        <authorList>
            <person name="Zhang R.-G."/>
        </authorList>
    </citation>
    <scope>NUCLEOTIDE SEQUENCE [LARGE SCALE GENOMIC DNA]</scope>
    <source>
        <strain evidence="3">YNK0</strain>
        <tissue evidence="3">Leaf</tissue>
    </source>
</reference>
<dbReference type="InterPro" id="IPR024752">
    <property type="entry name" value="Myb/SANT-like_dom"/>
</dbReference>
<feature type="domain" description="Myb/SANT-like" evidence="2">
    <location>
        <begin position="170"/>
        <end position="264"/>
    </location>
</feature>
<feature type="compositionally biased region" description="Basic and acidic residues" evidence="1">
    <location>
        <begin position="146"/>
        <end position="158"/>
    </location>
</feature>
<dbReference type="OMA" id="ELTRCEY"/>
<sequence length="437" mass="50487">MERKGPTSIDHSRANWKPAMDHFLIELMLDEVQRGNRIGRAFKNKSWARMIELFNKKFECRYTKNALGHRYKNLKKQYNAIQMLLNQSGFGWDRRERMVVADDYVWDDYIKTHPDVQQYRTKTVPYYEDLCVIYGTADGGYNHSGHNVDLDEGKRKDSQAPTNSDRPRTNWTPPMDRYLIDILLDQVHRGNKIGQAFSKQAWKHIIGSFNTQFGVRFDKEILRNRYKTFKKQCHDIKIILNQSGFDWDITRQMLTADDNIWDDYLELHPDARQYRTKFVPYYKDLCVICGDATVDGQNIHSTQDVNLDNDVPRMIAGVLGGPQSPAMSIAHDSEQNSRSATLPISHRKRKVQSSDGGVAGALREMADAVALLANKKIENESSVSIDNVIDVLQAVPGIEEDLIIDACDYLEDERKARTFLALDVTLRKKWLTRKLRP</sequence>
<comment type="caution">
    <text evidence="3">The sequence shown here is derived from an EMBL/GenBank/DDBJ whole genome shotgun (WGS) entry which is preliminary data.</text>
</comment>
<accession>A0A834YZ70</accession>
<dbReference type="Pfam" id="PF12776">
    <property type="entry name" value="Myb_DNA-bind_3"/>
    <property type="match status" value="2"/>
</dbReference>
<evidence type="ECO:0000259" key="2">
    <source>
        <dbReference type="Pfam" id="PF12776"/>
    </source>
</evidence>
<dbReference type="AlphaFoldDB" id="A0A834YZ70"/>
<feature type="region of interest" description="Disordered" evidence="1">
    <location>
        <begin position="145"/>
        <end position="171"/>
    </location>
</feature>
<protein>
    <recommendedName>
        <fullName evidence="2">Myb/SANT-like domain-containing protein</fullName>
    </recommendedName>
</protein>